<sequence>MANRARPKRQSRDAGGRRSIEKRGRGLDELLNGRVIATVGAVALLVIGAAVTPVGEKLVGRIFPAEGTLEAIDMAVENTTGNGTIEPASIDIKVHNKGDARVVTRKIILSVQDQLSVDLCATQGEIPVSGKYDLVIPANTKPGDSIEHRINQQIAPDEADRFLVRLQNPETSAIHGVSLYKIKVAVETNGSPALTEVGHMIVSLPFVPDEKGEPFYWGAAYEEGRMTLDWLEPYQESIERCMRSNSSKLSDFLIQPGERSEDLRVLKTQLR</sequence>
<gene>
    <name evidence="3" type="ORF">EV384_4643</name>
</gene>
<dbReference type="AlphaFoldDB" id="A0A4V6MGU6"/>
<organism evidence="3 4">
    <name type="scientific">Micromonospora kangleipakensis</name>
    <dbReference type="NCBI Taxonomy" id="1077942"/>
    <lineage>
        <taxon>Bacteria</taxon>
        <taxon>Bacillati</taxon>
        <taxon>Actinomycetota</taxon>
        <taxon>Actinomycetes</taxon>
        <taxon>Micromonosporales</taxon>
        <taxon>Micromonosporaceae</taxon>
        <taxon>Micromonospora</taxon>
    </lineage>
</organism>
<name>A0A4V6MGU6_9ACTN</name>
<reference evidence="3 4" key="1">
    <citation type="submission" date="2019-02" db="EMBL/GenBank/DDBJ databases">
        <title>Sequencing the genomes of 1000 actinobacteria strains.</title>
        <authorList>
            <person name="Klenk H.-P."/>
        </authorList>
    </citation>
    <scope>NUCLEOTIDE SEQUENCE [LARGE SCALE GENOMIC DNA]</scope>
    <source>
        <strain evidence="3 4">DSM 45612</strain>
    </source>
</reference>
<evidence type="ECO:0000256" key="1">
    <source>
        <dbReference type="SAM" id="MobiDB-lite"/>
    </source>
</evidence>
<dbReference type="OrthoDB" id="3300800at2"/>
<feature type="transmembrane region" description="Helical" evidence="2">
    <location>
        <begin position="31"/>
        <end position="51"/>
    </location>
</feature>
<evidence type="ECO:0000313" key="4">
    <source>
        <dbReference type="Proteomes" id="UP000294114"/>
    </source>
</evidence>
<keyword evidence="2" id="KW-1133">Transmembrane helix</keyword>
<protein>
    <submittedName>
        <fullName evidence="3">Uncharacterized protein</fullName>
    </submittedName>
</protein>
<dbReference type="Proteomes" id="UP000294114">
    <property type="component" value="Unassembled WGS sequence"/>
</dbReference>
<evidence type="ECO:0000313" key="3">
    <source>
        <dbReference type="EMBL" id="RZU76046.1"/>
    </source>
</evidence>
<evidence type="ECO:0000256" key="2">
    <source>
        <dbReference type="SAM" id="Phobius"/>
    </source>
</evidence>
<proteinExistence type="predicted"/>
<keyword evidence="4" id="KW-1185">Reference proteome</keyword>
<dbReference type="EMBL" id="SHLD01000001">
    <property type="protein sequence ID" value="RZU76046.1"/>
    <property type="molecule type" value="Genomic_DNA"/>
</dbReference>
<keyword evidence="2" id="KW-0812">Transmembrane</keyword>
<keyword evidence="2" id="KW-0472">Membrane</keyword>
<feature type="region of interest" description="Disordered" evidence="1">
    <location>
        <begin position="1"/>
        <end position="21"/>
    </location>
</feature>
<feature type="compositionally biased region" description="Basic and acidic residues" evidence="1">
    <location>
        <begin position="10"/>
        <end position="21"/>
    </location>
</feature>
<dbReference type="RefSeq" id="WP_130336459.1">
    <property type="nucleotide sequence ID" value="NZ_SHLD01000001.1"/>
</dbReference>
<comment type="caution">
    <text evidence="3">The sequence shown here is derived from an EMBL/GenBank/DDBJ whole genome shotgun (WGS) entry which is preliminary data.</text>
</comment>
<accession>A0A4V6MGU6</accession>